<sequence>MNNKYVIIRSDTKSISEAMTKSEAISKIKEYDKEGISAYIVSQDEGDRIKKSNFNIPKWD</sequence>
<dbReference type="STRING" id="29349.CLOTH_03240"/>
<keyword evidence="2" id="KW-1185">Reference proteome</keyword>
<gene>
    <name evidence="1" type="ORF">CLOTH_03240</name>
</gene>
<accession>A0A1V4IAM0</accession>
<protein>
    <submittedName>
        <fullName evidence="1">Uncharacterized protein</fullName>
    </submittedName>
</protein>
<name>A0A1V4IAM0_9FIRM</name>
<dbReference type="RefSeq" id="WP_079410570.1">
    <property type="nucleotide sequence ID" value="NZ_MZGW01000001.1"/>
</dbReference>
<proteinExistence type="predicted"/>
<comment type="caution">
    <text evidence="1">The sequence shown here is derived from an EMBL/GenBank/DDBJ whole genome shotgun (WGS) entry which is preliminary data.</text>
</comment>
<dbReference type="Proteomes" id="UP000190140">
    <property type="component" value="Unassembled WGS sequence"/>
</dbReference>
<evidence type="ECO:0000313" key="2">
    <source>
        <dbReference type="Proteomes" id="UP000190140"/>
    </source>
</evidence>
<evidence type="ECO:0000313" key="1">
    <source>
        <dbReference type="EMBL" id="OPJ57042.1"/>
    </source>
</evidence>
<dbReference type="EMBL" id="MZGW01000001">
    <property type="protein sequence ID" value="OPJ57042.1"/>
    <property type="molecule type" value="Genomic_DNA"/>
</dbReference>
<reference evidence="1 2" key="1">
    <citation type="submission" date="2017-03" db="EMBL/GenBank/DDBJ databases">
        <title>Genome sequence of Clostridium thermoalcaliphilum DSM 7309.</title>
        <authorList>
            <person name="Poehlein A."/>
            <person name="Daniel R."/>
        </authorList>
    </citation>
    <scope>NUCLEOTIDE SEQUENCE [LARGE SCALE GENOMIC DNA]</scope>
    <source>
        <strain evidence="1 2">DSM 7309</strain>
    </source>
</reference>
<organism evidence="1 2">
    <name type="scientific">Alkalithermobacter paradoxus</name>
    <dbReference type="NCBI Taxonomy" id="29349"/>
    <lineage>
        <taxon>Bacteria</taxon>
        <taxon>Bacillati</taxon>
        <taxon>Bacillota</taxon>
        <taxon>Clostridia</taxon>
        <taxon>Peptostreptococcales</taxon>
        <taxon>Tepidibacteraceae</taxon>
        <taxon>Alkalithermobacter</taxon>
    </lineage>
</organism>
<dbReference type="OrthoDB" id="1707761at2"/>
<dbReference type="AlphaFoldDB" id="A0A1V4IAM0"/>